<dbReference type="STRING" id="4558.A0A1B6QA50"/>
<dbReference type="Proteomes" id="UP000000768">
    <property type="component" value="Chromosome 2"/>
</dbReference>
<reference evidence="1 2" key="1">
    <citation type="journal article" date="2009" name="Nature">
        <title>The Sorghum bicolor genome and the diversification of grasses.</title>
        <authorList>
            <person name="Paterson A.H."/>
            <person name="Bowers J.E."/>
            <person name="Bruggmann R."/>
            <person name="Dubchak I."/>
            <person name="Grimwood J."/>
            <person name="Gundlach H."/>
            <person name="Haberer G."/>
            <person name="Hellsten U."/>
            <person name="Mitros T."/>
            <person name="Poliakov A."/>
            <person name="Schmutz J."/>
            <person name="Spannagl M."/>
            <person name="Tang H."/>
            <person name="Wang X."/>
            <person name="Wicker T."/>
            <person name="Bharti A.K."/>
            <person name="Chapman J."/>
            <person name="Feltus F.A."/>
            <person name="Gowik U."/>
            <person name="Grigoriev I.V."/>
            <person name="Lyons E."/>
            <person name="Maher C.A."/>
            <person name="Martis M."/>
            <person name="Narechania A."/>
            <person name="Otillar R.P."/>
            <person name="Penning B.W."/>
            <person name="Salamov A.A."/>
            <person name="Wang Y."/>
            <person name="Zhang L."/>
            <person name="Carpita N.C."/>
            <person name="Freeling M."/>
            <person name="Gingle A.R."/>
            <person name="Hash C.T."/>
            <person name="Keller B."/>
            <person name="Klein P."/>
            <person name="Kresovich S."/>
            <person name="McCann M.C."/>
            <person name="Ming R."/>
            <person name="Peterson D.G."/>
            <person name="Mehboob-ur-Rahman"/>
            <person name="Ware D."/>
            <person name="Westhoff P."/>
            <person name="Mayer K.F."/>
            <person name="Messing J."/>
            <person name="Rokhsar D.S."/>
        </authorList>
    </citation>
    <scope>NUCLEOTIDE SEQUENCE [LARGE SCALE GENOMIC DNA]</scope>
    <source>
        <strain evidence="2">cv. BTx623</strain>
    </source>
</reference>
<dbReference type="InParanoid" id="A0A1B6QA50"/>
<dbReference type="AlphaFoldDB" id="A0A1B6QA50"/>
<proteinExistence type="predicted"/>
<dbReference type="Gramene" id="KXG34802">
    <property type="protein sequence ID" value="KXG34802"/>
    <property type="gene ID" value="SORBI_3002G094100"/>
</dbReference>
<accession>A0A1B6QA50</accession>
<dbReference type="InterPro" id="IPR036961">
    <property type="entry name" value="Kinesin_motor_dom_sf"/>
</dbReference>
<sequence>MERVLDCAKPVRATIRVSSYLVLQDNHVFDLLEHNDSEVPVQDDANGRTHLKGLSKVGINSIQEFQNLCYGSDKLQNPTIASSQTSGHRGSTLM</sequence>
<organism evidence="1 2">
    <name type="scientific">Sorghum bicolor</name>
    <name type="common">Sorghum</name>
    <name type="synonym">Sorghum vulgare</name>
    <dbReference type="NCBI Taxonomy" id="4558"/>
    <lineage>
        <taxon>Eukaryota</taxon>
        <taxon>Viridiplantae</taxon>
        <taxon>Streptophyta</taxon>
        <taxon>Embryophyta</taxon>
        <taxon>Tracheophyta</taxon>
        <taxon>Spermatophyta</taxon>
        <taxon>Magnoliopsida</taxon>
        <taxon>Liliopsida</taxon>
        <taxon>Poales</taxon>
        <taxon>Poaceae</taxon>
        <taxon>PACMAD clade</taxon>
        <taxon>Panicoideae</taxon>
        <taxon>Andropogonodae</taxon>
        <taxon>Andropogoneae</taxon>
        <taxon>Sorghinae</taxon>
        <taxon>Sorghum</taxon>
    </lineage>
</organism>
<evidence type="ECO:0000313" key="1">
    <source>
        <dbReference type="EMBL" id="KXG34802.1"/>
    </source>
</evidence>
<name>A0A1B6QA50_SORBI</name>
<gene>
    <name evidence="1" type="ORF">SORBI_3002G094100</name>
</gene>
<evidence type="ECO:0008006" key="3">
    <source>
        <dbReference type="Google" id="ProtNLM"/>
    </source>
</evidence>
<dbReference type="InterPro" id="IPR027417">
    <property type="entry name" value="P-loop_NTPase"/>
</dbReference>
<dbReference type="SUPFAM" id="SSF52540">
    <property type="entry name" value="P-loop containing nucleoside triphosphate hydrolases"/>
    <property type="match status" value="1"/>
</dbReference>
<reference evidence="2" key="2">
    <citation type="journal article" date="2018" name="Plant J.">
        <title>The Sorghum bicolor reference genome: improved assembly, gene annotations, a transcriptome atlas, and signatures of genome organization.</title>
        <authorList>
            <person name="McCormick R.F."/>
            <person name="Truong S.K."/>
            <person name="Sreedasyam A."/>
            <person name="Jenkins J."/>
            <person name="Shu S."/>
            <person name="Sims D."/>
            <person name="Kennedy M."/>
            <person name="Amirebrahimi M."/>
            <person name="Weers B.D."/>
            <person name="McKinley B."/>
            <person name="Mattison A."/>
            <person name="Morishige D.T."/>
            <person name="Grimwood J."/>
            <person name="Schmutz J."/>
            <person name="Mullet J.E."/>
        </authorList>
    </citation>
    <scope>NUCLEOTIDE SEQUENCE [LARGE SCALE GENOMIC DNA]</scope>
    <source>
        <strain evidence="2">cv. BTx623</strain>
    </source>
</reference>
<dbReference type="Gene3D" id="3.40.850.10">
    <property type="entry name" value="Kinesin motor domain"/>
    <property type="match status" value="1"/>
</dbReference>
<protein>
    <recommendedName>
        <fullName evidence="3">Kinesin motor domain-containing protein</fullName>
    </recommendedName>
</protein>
<dbReference type="EMBL" id="CM000761">
    <property type="protein sequence ID" value="KXG34802.1"/>
    <property type="molecule type" value="Genomic_DNA"/>
</dbReference>
<keyword evidence="2" id="KW-1185">Reference proteome</keyword>
<evidence type="ECO:0000313" key="2">
    <source>
        <dbReference type="Proteomes" id="UP000000768"/>
    </source>
</evidence>